<comment type="caution">
    <text evidence="11">The sequence shown here is derived from an EMBL/GenBank/DDBJ whole genome shotgun (WGS) entry which is preliminary data.</text>
</comment>
<keyword evidence="5" id="KW-0808">Transferase</keyword>
<dbReference type="InterPro" id="IPR050087">
    <property type="entry name" value="AON_synthase_class-II"/>
</dbReference>
<dbReference type="Gene3D" id="3.90.1150.10">
    <property type="entry name" value="Aspartate Aminotransferase, domain 1"/>
    <property type="match status" value="1"/>
</dbReference>
<dbReference type="InterPro" id="IPR004839">
    <property type="entry name" value="Aminotransferase_I/II_large"/>
</dbReference>
<comment type="catalytic activity">
    <reaction evidence="8">
        <text>6-carboxyhexanoyl-[ACP] + L-alanine + H(+) = (8S)-8-amino-7-oxononanoate + holo-[ACP] + CO2</text>
        <dbReference type="Rhea" id="RHEA:42288"/>
        <dbReference type="Rhea" id="RHEA-COMP:9685"/>
        <dbReference type="Rhea" id="RHEA-COMP:9955"/>
        <dbReference type="ChEBI" id="CHEBI:15378"/>
        <dbReference type="ChEBI" id="CHEBI:16526"/>
        <dbReference type="ChEBI" id="CHEBI:57972"/>
        <dbReference type="ChEBI" id="CHEBI:64479"/>
        <dbReference type="ChEBI" id="CHEBI:78846"/>
        <dbReference type="ChEBI" id="CHEBI:149468"/>
        <dbReference type="EC" id="2.3.1.47"/>
    </reaction>
</comment>
<protein>
    <recommendedName>
        <fullName evidence="4 9">8-amino-7-oxononanoate synthase</fullName>
        <ecNumber evidence="4 9">2.3.1.47</ecNumber>
    </recommendedName>
</protein>
<evidence type="ECO:0000256" key="8">
    <source>
        <dbReference type="ARBA" id="ARBA00047715"/>
    </source>
</evidence>
<evidence type="ECO:0000313" key="12">
    <source>
        <dbReference type="Proteomes" id="UP001628192"/>
    </source>
</evidence>
<gene>
    <name evidence="11" type="primary">bioF</name>
    <name evidence="11" type="ORF">Defa_22980</name>
</gene>
<evidence type="ECO:0000313" key="11">
    <source>
        <dbReference type="EMBL" id="GAB1254811.1"/>
    </source>
</evidence>
<dbReference type="InterPro" id="IPR015421">
    <property type="entry name" value="PyrdxlP-dep_Trfase_major"/>
</dbReference>
<dbReference type="EMBL" id="BAAFSG010000001">
    <property type="protein sequence ID" value="GAB1254811.1"/>
    <property type="molecule type" value="Genomic_DNA"/>
</dbReference>
<keyword evidence="7" id="KW-0663">Pyridoxal phosphate</keyword>
<keyword evidence="6" id="KW-0093">Biotin biosynthesis</keyword>
<dbReference type="PANTHER" id="PTHR13693">
    <property type="entry name" value="CLASS II AMINOTRANSFERASE/8-AMINO-7-OXONONANOATE SYNTHASE"/>
    <property type="match status" value="1"/>
</dbReference>
<dbReference type="CDD" id="cd06454">
    <property type="entry name" value="KBL_like"/>
    <property type="match status" value="1"/>
</dbReference>
<evidence type="ECO:0000256" key="2">
    <source>
        <dbReference type="ARBA" id="ARBA00004746"/>
    </source>
</evidence>
<evidence type="ECO:0000256" key="9">
    <source>
        <dbReference type="NCBIfam" id="TIGR00858"/>
    </source>
</evidence>
<organism evidence="11 12">
    <name type="scientific">Desulfovibrio falkowii</name>
    <dbReference type="NCBI Taxonomy" id="3136602"/>
    <lineage>
        <taxon>Bacteria</taxon>
        <taxon>Pseudomonadati</taxon>
        <taxon>Thermodesulfobacteriota</taxon>
        <taxon>Desulfovibrionia</taxon>
        <taxon>Desulfovibrionales</taxon>
        <taxon>Desulfovibrionaceae</taxon>
        <taxon>Desulfovibrio</taxon>
    </lineage>
</organism>
<keyword evidence="12" id="KW-1185">Reference proteome</keyword>
<evidence type="ECO:0000256" key="1">
    <source>
        <dbReference type="ARBA" id="ARBA00001933"/>
    </source>
</evidence>
<evidence type="ECO:0000256" key="4">
    <source>
        <dbReference type="ARBA" id="ARBA00013187"/>
    </source>
</evidence>
<evidence type="ECO:0000256" key="3">
    <source>
        <dbReference type="ARBA" id="ARBA00011738"/>
    </source>
</evidence>
<dbReference type="InterPro" id="IPR015424">
    <property type="entry name" value="PyrdxlP-dep_Trfase"/>
</dbReference>
<dbReference type="Proteomes" id="UP001628192">
    <property type="component" value="Unassembled WGS sequence"/>
</dbReference>
<dbReference type="SUPFAM" id="SSF53383">
    <property type="entry name" value="PLP-dependent transferases"/>
    <property type="match status" value="1"/>
</dbReference>
<name>A0ABQ0EB53_9BACT</name>
<dbReference type="EC" id="2.3.1.47" evidence="4 9"/>
<evidence type="ECO:0000256" key="6">
    <source>
        <dbReference type="ARBA" id="ARBA00022756"/>
    </source>
</evidence>
<comment type="pathway">
    <text evidence="2">Cofactor biosynthesis; biotin biosynthesis.</text>
</comment>
<dbReference type="Pfam" id="PF00155">
    <property type="entry name" value="Aminotran_1_2"/>
    <property type="match status" value="1"/>
</dbReference>
<dbReference type="RefSeq" id="WP_012624065.1">
    <property type="nucleotide sequence ID" value="NZ_BAAFSG010000001.1"/>
</dbReference>
<reference evidence="11 12" key="1">
    <citation type="journal article" date="2025" name="Int. J. Syst. Evol. Microbiol.">
        <title>Desulfovibrio falkowii sp. nov., Porphyromonas miyakawae sp. nov., Mediterraneibacter flintii sp. nov. and Owariibacterium komagatae gen. nov., sp. nov., isolated from human faeces.</title>
        <authorList>
            <person name="Hamaguchi T."/>
            <person name="Ohara M."/>
            <person name="Hisatomi A."/>
            <person name="Sekiguchi K."/>
            <person name="Takeda J.I."/>
            <person name="Ueyama J."/>
            <person name="Ito M."/>
            <person name="Nishiwaki H."/>
            <person name="Ogi T."/>
            <person name="Hirayama M."/>
            <person name="Ohkuma M."/>
            <person name="Sakamoto M."/>
            <person name="Ohno K."/>
        </authorList>
    </citation>
    <scope>NUCLEOTIDE SEQUENCE [LARGE SCALE GENOMIC DNA]</scope>
    <source>
        <strain evidence="11 12">13CB8C</strain>
    </source>
</reference>
<evidence type="ECO:0000256" key="7">
    <source>
        <dbReference type="ARBA" id="ARBA00022898"/>
    </source>
</evidence>
<dbReference type="NCBIfam" id="TIGR00858">
    <property type="entry name" value="bioF"/>
    <property type="match status" value="1"/>
</dbReference>
<dbReference type="Gene3D" id="3.40.640.10">
    <property type="entry name" value="Type I PLP-dependent aspartate aminotransferase-like (Major domain)"/>
    <property type="match status" value="1"/>
</dbReference>
<dbReference type="InterPro" id="IPR004723">
    <property type="entry name" value="AONS_Archaea/Proteobacteria"/>
</dbReference>
<feature type="domain" description="Aminotransferase class I/classII large" evidence="10">
    <location>
        <begin position="38"/>
        <end position="376"/>
    </location>
</feature>
<accession>A0ABQ0EB53</accession>
<comment type="cofactor">
    <cofactor evidence="1">
        <name>pyridoxal 5'-phosphate</name>
        <dbReference type="ChEBI" id="CHEBI:597326"/>
    </cofactor>
</comment>
<evidence type="ECO:0000259" key="10">
    <source>
        <dbReference type="Pfam" id="PF00155"/>
    </source>
</evidence>
<evidence type="ECO:0000256" key="5">
    <source>
        <dbReference type="ARBA" id="ARBA00022679"/>
    </source>
</evidence>
<sequence length="384" mass="40916">MSDVAARLETIRAAHLYRRLRTLSTPQDREVVIDGRRVLLFSSNSYLGLGINAHIRRSAVRALEKFGTGAGGSRLVTGNMTPHMQLESALAAFKGSESALAFTSGYTANMGVISALCHKDTVIFSDALNHASIIDGCRLARGRTVVYAHNDMDDLLEKIRQLRPRQGFIITDGVFSMDGDLARLPELAHIARSYGLTLMVDDAHATGVLGATGRGTLEHFGLSHEDVPVVTGTLSKAIPSEGGFVCGSEILCELLRNTARPFIFTTAPSPAAVAAATAGIGHIAAHPGLVRRLQDNVAYFTGSLAEQGMHVPGQSPIIPIMAGEEEKAVRAAEALLALGVFAPCIRYPTVPRGQARLRLTVMASHTRDDLDHAAVSLRKALAGV</sequence>
<proteinExistence type="predicted"/>
<comment type="subunit">
    <text evidence="3">Homodimer.</text>
</comment>
<dbReference type="InterPro" id="IPR015422">
    <property type="entry name" value="PyrdxlP-dep_Trfase_small"/>
</dbReference>